<evidence type="ECO:0000256" key="1">
    <source>
        <dbReference type="SAM" id="MobiDB-lite"/>
    </source>
</evidence>
<feature type="region of interest" description="Disordered" evidence="1">
    <location>
        <begin position="1"/>
        <end position="61"/>
    </location>
</feature>
<feature type="compositionally biased region" description="Acidic residues" evidence="1">
    <location>
        <begin position="1"/>
        <end position="14"/>
    </location>
</feature>
<sequence>MADVFSTEDYEDCGNESSENESSSTEIKMEVEDTTDSQNLLNSDSEDPNESTKEDSDLNLKQDVKEPELFAAEDLLVNPDDLLPPVVKLEKYANSDIVFNRDITGGGVQIVPSVTPLEIDIHIVICDSVI</sequence>
<protein>
    <submittedName>
        <fullName evidence="2">Uncharacterized protein</fullName>
    </submittedName>
</protein>
<keyword evidence="3" id="KW-1185">Reference proteome</keyword>
<dbReference type="Proteomes" id="UP000887116">
    <property type="component" value="Unassembled WGS sequence"/>
</dbReference>
<reference evidence="2" key="1">
    <citation type="submission" date="2020-07" db="EMBL/GenBank/DDBJ databases">
        <title>Multicomponent nature underlies the extraordinary mechanical properties of spider dragline silk.</title>
        <authorList>
            <person name="Kono N."/>
            <person name="Nakamura H."/>
            <person name="Mori M."/>
            <person name="Yoshida Y."/>
            <person name="Ohtoshi R."/>
            <person name="Malay A.D."/>
            <person name="Moran D.A.P."/>
            <person name="Tomita M."/>
            <person name="Numata K."/>
            <person name="Arakawa K."/>
        </authorList>
    </citation>
    <scope>NUCLEOTIDE SEQUENCE</scope>
</reference>
<dbReference type="AlphaFoldDB" id="A0A8X6EZ98"/>
<gene>
    <name evidence="2" type="primary">AVEN_131224_1</name>
    <name evidence="2" type="ORF">TNCT_505471</name>
</gene>
<comment type="caution">
    <text evidence="2">The sequence shown here is derived from an EMBL/GenBank/DDBJ whole genome shotgun (WGS) entry which is preliminary data.</text>
</comment>
<proteinExistence type="predicted"/>
<accession>A0A8X6EZ98</accession>
<organism evidence="2 3">
    <name type="scientific">Trichonephila clavata</name>
    <name type="common">Joro spider</name>
    <name type="synonym">Nephila clavata</name>
    <dbReference type="NCBI Taxonomy" id="2740835"/>
    <lineage>
        <taxon>Eukaryota</taxon>
        <taxon>Metazoa</taxon>
        <taxon>Ecdysozoa</taxon>
        <taxon>Arthropoda</taxon>
        <taxon>Chelicerata</taxon>
        <taxon>Arachnida</taxon>
        <taxon>Araneae</taxon>
        <taxon>Araneomorphae</taxon>
        <taxon>Entelegynae</taxon>
        <taxon>Araneoidea</taxon>
        <taxon>Nephilidae</taxon>
        <taxon>Trichonephila</taxon>
    </lineage>
</organism>
<feature type="compositionally biased region" description="Low complexity" evidence="1">
    <location>
        <begin position="15"/>
        <end position="24"/>
    </location>
</feature>
<name>A0A8X6EZ98_TRICU</name>
<dbReference type="EMBL" id="BMAO01010116">
    <property type="protein sequence ID" value="GFQ64949.1"/>
    <property type="molecule type" value="Genomic_DNA"/>
</dbReference>
<evidence type="ECO:0000313" key="2">
    <source>
        <dbReference type="EMBL" id="GFQ64949.1"/>
    </source>
</evidence>
<feature type="compositionally biased region" description="Basic and acidic residues" evidence="1">
    <location>
        <begin position="50"/>
        <end position="61"/>
    </location>
</feature>
<evidence type="ECO:0000313" key="3">
    <source>
        <dbReference type="Proteomes" id="UP000887116"/>
    </source>
</evidence>
<dbReference type="OrthoDB" id="6437220at2759"/>